<protein>
    <recommendedName>
        <fullName evidence="2">DH domain-containing protein</fullName>
    </recommendedName>
</protein>
<feature type="region of interest" description="Disordered" evidence="1">
    <location>
        <begin position="843"/>
        <end position="873"/>
    </location>
</feature>
<feature type="compositionally biased region" description="Low complexity" evidence="1">
    <location>
        <begin position="981"/>
        <end position="995"/>
    </location>
</feature>
<feature type="region of interest" description="Disordered" evidence="1">
    <location>
        <begin position="912"/>
        <end position="998"/>
    </location>
</feature>
<evidence type="ECO:0000313" key="3">
    <source>
        <dbReference type="EMBL" id="KAG7531415.1"/>
    </source>
</evidence>
<feature type="region of interest" description="Disordered" evidence="1">
    <location>
        <begin position="1027"/>
        <end position="1049"/>
    </location>
</feature>
<feature type="compositionally biased region" description="Polar residues" evidence="1">
    <location>
        <begin position="1165"/>
        <end position="1174"/>
    </location>
</feature>
<feature type="compositionally biased region" description="Polar residues" evidence="1">
    <location>
        <begin position="219"/>
        <end position="236"/>
    </location>
</feature>
<dbReference type="EMBL" id="JABELV010000091">
    <property type="protein sequence ID" value="KAG7531415.1"/>
    <property type="molecule type" value="Genomic_DNA"/>
</dbReference>
<feature type="compositionally biased region" description="Polar residues" evidence="1">
    <location>
        <begin position="1138"/>
        <end position="1151"/>
    </location>
</feature>
<dbReference type="PANTHER" id="PTHR22834">
    <property type="entry name" value="NUCLEAR FUSION PROTEIN FUS2"/>
    <property type="match status" value="1"/>
</dbReference>
<feature type="compositionally biased region" description="Polar residues" evidence="1">
    <location>
        <begin position="254"/>
        <end position="265"/>
    </location>
</feature>
<dbReference type="Gene3D" id="1.20.900.10">
    <property type="entry name" value="Dbl homology (DH) domain"/>
    <property type="match status" value="2"/>
</dbReference>
<feature type="compositionally biased region" description="Polar residues" evidence="1">
    <location>
        <begin position="96"/>
        <end position="106"/>
    </location>
</feature>
<feature type="region of interest" description="Disordered" evidence="1">
    <location>
        <begin position="762"/>
        <end position="831"/>
    </location>
</feature>
<feature type="compositionally biased region" description="Polar residues" evidence="1">
    <location>
        <begin position="695"/>
        <end position="704"/>
    </location>
</feature>
<feature type="compositionally biased region" description="Polar residues" evidence="1">
    <location>
        <begin position="1112"/>
        <end position="1123"/>
    </location>
</feature>
<feature type="compositionally biased region" description="Polar residues" evidence="1">
    <location>
        <begin position="334"/>
        <end position="348"/>
    </location>
</feature>
<feature type="compositionally biased region" description="Basic and acidic residues" evidence="1">
    <location>
        <begin position="320"/>
        <end position="331"/>
    </location>
</feature>
<dbReference type="GO" id="GO:0005085">
    <property type="term" value="F:guanyl-nucleotide exchange factor activity"/>
    <property type="evidence" value="ECO:0007669"/>
    <property type="project" value="InterPro"/>
</dbReference>
<feature type="compositionally biased region" description="Polar residues" evidence="1">
    <location>
        <begin position="528"/>
        <end position="539"/>
    </location>
</feature>
<dbReference type="GO" id="GO:0031991">
    <property type="term" value="P:regulation of actomyosin contractile ring contraction"/>
    <property type="evidence" value="ECO:0007669"/>
    <property type="project" value="TreeGrafter"/>
</dbReference>
<dbReference type="Proteomes" id="UP000812966">
    <property type="component" value="Unassembled WGS sequence"/>
</dbReference>
<evidence type="ECO:0000313" key="4">
    <source>
        <dbReference type="Proteomes" id="UP000812966"/>
    </source>
</evidence>
<feature type="compositionally biased region" description="Basic and acidic residues" evidence="1">
    <location>
        <begin position="1784"/>
        <end position="1793"/>
    </location>
</feature>
<feature type="region of interest" description="Disordered" evidence="1">
    <location>
        <begin position="1112"/>
        <end position="1197"/>
    </location>
</feature>
<feature type="compositionally biased region" description="Low complexity" evidence="1">
    <location>
        <begin position="1728"/>
        <end position="1742"/>
    </location>
</feature>
<evidence type="ECO:0000256" key="1">
    <source>
        <dbReference type="SAM" id="MobiDB-lite"/>
    </source>
</evidence>
<evidence type="ECO:0000259" key="2">
    <source>
        <dbReference type="PROSITE" id="PS50010"/>
    </source>
</evidence>
<feature type="compositionally biased region" description="Low complexity" evidence="1">
    <location>
        <begin position="564"/>
        <end position="575"/>
    </location>
</feature>
<dbReference type="InterPro" id="IPR035899">
    <property type="entry name" value="DBL_dom_sf"/>
</dbReference>
<dbReference type="InterPro" id="IPR027267">
    <property type="entry name" value="AH/BAR_dom_sf"/>
</dbReference>
<dbReference type="SUPFAM" id="SSF103657">
    <property type="entry name" value="BAR/IMD domain-like"/>
    <property type="match status" value="1"/>
</dbReference>
<dbReference type="Pfam" id="PF00621">
    <property type="entry name" value="RhoGEF"/>
    <property type="match status" value="1"/>
</dbReference>
<dbReference type="PANTHER" id="PTHR22834:SF20">
    <property type="entry name" value="SH3 DOMAIN-CONTAINING PROTEIN"/>
    <property type="match status" value="1"/>
</dbReference>
<feature type="compositionally biased region" description="Polar residues" evidence="1">
    <location>
        <begin position="843"/>
        <end position="861"/>
    </location>
</feature>
<sequence length="1965" mass="210025">MLGPSKIPVSPSRNRVPVYPSHLPTTPPPISGSSPSLGVRRVSSPATHELRSGGSTPRARTRRPSEMVDGQAQKSHQQNVFGTPPGSGATMALPITPSTSGETDVFSSPKGSGSGSGAGAGLARRPADRRRPSGTLPGDIADQLSPGRSLLPRRISSDHDRAVTTTTTSHPLPPRRPSQPQIDTSFPRRNVTPGRARKPPVRSPHPHSQSDLEADTEAGDNSSIQSGHPSASSSKAGTPLIDMDGDGFPLPNGYNPNQTYSQNHGYGQGSSRLPVPKSSSSSSRPGSSRRGSSTSAHHSLNEHSRPGSSRSDLSQSSSRPSDKEKDRDKPTRSRPATPSAVGSPSSRSIRAGSERGVPPLPGQKLDYKSSSSSASPYGSPRGSTDNLPGLHGYGNGLGQGSTPGGSRLPLLGPVLGTRRASEGRKMSSGGADGETVGRERLGESGSGSGSRRPSASILSTSPPLSPTRRRLGSNSALSTSPPQSYYKGAIVTDPSTLVIPNRRSSIPSNSDPNSIAAVSYNASTGVIDLNSPNPGNDTSAGFHPVAPSVSPRMSSLPPSQMPGTTNSATSSAMSSPVERTTSGLAGLGISTDHLPRRNSGSISPVPIPTKSPARAKTPTNSNQSSHLKRDKDGFLAPAPPGTYRAPETRGGVDLVESPGGRRSKGPEHEGETVGQRRNQPELRIDPPVPPVLRGSSRNNSTGTLLQPPPGPSRTSSQASVGSSITRYATPPSTVCGVPLHPVEASAVSPGNNLAAGSMYTRVNTGDFKDGPTPPIPARNPLRRRASTKDGSTISRSLTGTPTESNSPNIESDDKKNQTLRQMQGQDVGSGDLRDSVVSVYSQPSAQPFSANSTVSSGSETTIGPGLGATPQNKRDLRIDVTSRVAVVKTGGEPPTTAEMVRVMGFAAELEAKESEVDGTGATTGSNASRAGLQVPDIRKTLPDTPEEDTPRSGISEQAGRLRDERYRYPQRGDPAVRHAVSQSQLPSPSKSPSMPDFAFAAGANSHGSLSSTNLHASYSTVPRERPALLSRPSRPPMVHTRSQSSPVSPLINVSEASPLYSPSSMTPTTRMTKRAHLIHEICSTERSYANDLALIRDVYLLKVGPSSAQSATSTFLSKSSGWTSPGEHSGGSRLSAYTIDSTMTSRTTPESSMHAGSKQDLGQVYDSSGPNESTVRPEMGRSASITSNGAWPGGSAKRMSGMYSPSIESTQAVPAPRRRHTVSEVISPSDTRTLFINLEQMAAFADELATAFEKALGDATGAEPILKEGQEDLISDRLGEVFVSVIPRMTNMYTVYCARQAQANTRLLELMQDAKTASYLQTCWASIQPFTNAWDLGSMLIKPVQRVMKYPLLFGDLLHCTSPVHPDYFNLRKAFEGATAIAGEINEVKRRKDVVERIISKDSKKRPSTTGSTTGSKDVKVFGMSAKFREKFGKSKDKDKVGSSIMSGSTANLTAIVPGSERQLYELVGRLDAADQVVRKVGKEINMWPDKVRDTWQAQKNMMISWTSVVRLDGSDFGDERIDMYANMVDDLMDRPWMQLDNDVRNTVMPMFSTLLRLGVNPKRLVQKRESRLTDYTKFQSARSKSDVKALDKSVTQGAEDFVALHAQLLEELPAYIEGYSKILELALAQFANAQARFYDSVRNKLREYFLLWTAAEEAEYHRAGVRDLEIEVLDGQRIVKGWHEGWKPFIQQIEALRISHPGMNRTGTTSRVSSQTSSTSQLLRNPSYQAQPAGQSQQPQGLGISRPTDVPGNRARSTSFLTRRKLESRPSSIISEAPSMTRHPSDITDRAEGSMLTTSTGGRTVGPRSTGLMSTSVPTTSHFVPPHHHNHHNLPPTPLLTPNQNLGLSPLLPSSTSMDFLTQSPSLGNDGNPLEWTDQPALYQCACVADFKLGVRKGRVWYAGLPFLDMDEGDVIDILNEVGRVDQLADLPIDVGVPDDGLLVGKSMEGNVGLILCSFLEPLR</sequence>
<feature type="compositionally biased region" description="Polar residues" evidence="1">
    <location>
        <begin position="551"/>
        <end position="563"/>
    </location>
</feature>
<dbReference type="GO" id="GO:0005737">
    <property type="term" value="C:cytoplasm"/>
    <property type="evidence" value="ECO:0007669"/>
    <property type="project" value="TreeGrafter"/>
</dbReference>
<dbReference type="GO" id="GO:0032955">
    <property type="term" value="P:regulation of division septum assembly"/>
    <property type="evidence" value="ECO:0007669"/>
    <property type="project" value="TreeGrafter"/>
</dbReference>
<feature type="compositionally biased region" description="Low complexity" evidence="1">
    <location>
        <begin position="306"/>
        <end position="319"/>
    </location>
</feature>
<feature type="compositionally biased region" description="Low complexity" evidence="1">
    <location>
        <begin position="369"/>
        <end position="390"/>
    </location>
</feature>
<dbReference type="PROSITE" id="PS50010">
    <property type="entry name" value="DH_2"/>
    <property type="match status" value="1"/>
</dbReference>
<proteinExistence type="predicted"/>
<feature type="compositionally biased region" description="Polar residues" evidence="1">
    <location>
        <begin position="72"/>
        <end position="81"/>
    </location>
</feature>
<keyword evidence="4" id="KW-1185">Reference proteome</keyword>
<comment type="caution">
    <text evidence="3">The sequence shown here is derived from an EMBL/GenBank/DDBJ whole genome shotgun (WGS) entry which is preliminary data.</text>
</comment>
<feature type="compositionally biased region" description="Gly residues" evidence="1">
    <location>
        <begin position="391"/>
        <end position="403"/>
    </location>
</feature>
<dbReference type="InterPro" id="IPR051492">
    <property type="entry name" value="Dynamin-Rho_GEF"/>
</dbReference>
<organism evidence="3 4">
    <name type="scientific">Filobasidium floriforme</name>
    <dbReference type="NCBI Taxonomy" id="5210"/>
    <lineage>
        <taxon>Eukaryota</taxon>
        <taxon>Fungi</taxon>
        <taxon>Dikarya</taxon>
        <taxon>Basidiomycota</taxon>
        <taxon>Agaricomycotina</taxon>
        <taxon>Tremellomycetes</taxon>
        <taxon>Filobasidiales</taxon>
        <taxon>Filobasidiaceae</taxon>
        <taxon>Filobasidium</taxon>
    </lineage>
</organism>
<feature type="region of interest" description="Disordered" evidence="1">
    <location>
        <begin position="528"/>
        <end position="737"/>
    </location>
</feature>
<feature type="compositionally biased region" description="Polar residues" evidence="1">
    <location>
        <begin position="712"/>
        <end position="732"/>
    </location>
</feature>
<gene>
    <name evidence="3" type="ORF">FFLO_04336</name>
</gene>
<feature type="compositionally biased region" description="Low complexity" evidence="1">
    <location>
        <begin position="1707"/>
        <end position="1721"/>
    </location>
</feature>
<feature type="compositionally biased region" description="Polar residues" evidence="1">
    <location>
        <begin position="472"/>
        <end position="483"/>
    </location>
</feature>
<feature type="domain" description="DH" evidence="2">
    <location>
        <begin position="1073"/>
        <end position="1388"/>
    </location>
</feature>
<feature type="compositionally biased region" description="Low complexity" evidence="1">
    <location>
        <begin position="269"/>
        <end position="295"/>
    </location>
</feature>
<feature type="compositionally biased region" description="Polar residues" evidence="1">
    <location>
        <begin position="788"/>
        <end position="809"/>
    </location>
</feature>
<feature type="region of interest" description="Disordered" evidence="1">
    <location>
        <begin position="1702"/>
        <end position="1811"/>
    </location>
</feature>
<dbReference type="InterPro" id="IPR000219">
    <property type="entry name" value="DH_dom"/>
</dbReference>
<feature type="region of interest" description="Disordered" evidence="1">
    <location>
        <begin position="1"/>
        <end position="489"/>
    </location>
</feature>
<dbReference type="SMART" id="SM00325">
    <property type="entry name" value="RhoGEF"/>
    <property type="match status" value="1"/>
</dbReference>
<dbReference type="SUPFAM" id="SSF48065">
    <property type="entry name" value="DBL homology domain (DH-domain)"/>
    <property type="match status" value="1"/>
</dbReference>
<name>A0A8K0JJL9_9TREE</name>
<dbReference type="Gene3D" id="1.20.1270.60">
    <property type="entry name" value="Arfaptin homology (AH) domain/BAR domain"/>
    <property type="match status" value="1"/>
</dbReference>
<reference evidence="3" key="1">
    <citation type="submission" date="2020-04" db="EMBL/GenBank/DDBJ databases">
        <title>Analysis of mating type loci in Filobasidium floriforme.</title>
        <authorList>
            <person name="Nowrousian M."/>
        </authorList>
    </citation>
    <scope>NUCLEOTIDE SEQUENCE</scope>
    <source>
        <strain evidence="3">CBS 6242</strain>
    </source>
</reference>
<accession>A0A8K0JJL9</accession>